<accession>A0A9Q8UVC5</accession>
<keyword evidence="1" id="KW-0472">Membrane</keyword>
<proteinExistence type="predicted"/>
<keyword evidence="1" id="KW-0812">Transmembrane</keyword>
<gene>
    <name evidence="2" type="ORF">CLAFUR5_12635</name>
</gene>
<feature type="transmembrane region" description="Helical" evidence="1">
    <location>
        <begin position="61"/>
        <end position="85"/>
    </location>
</feature>
<dbReference type="SUPFAM" id="SSF103473">
    <property type="entry name" value="MFS general substrate transporter"/>
    <property type="match status" value="1"/>
</dbReference>
<feature type="transmembrane region" description="Helical" evidence="1">
    <location>
        <begin position="91"/>
        <end position="109"/>
    </location>
</feature>
<name>A0A9Q8UVC5_PASFU</name>
<dbReference type="RefSeq" id="XP_047768194.1">
    <property type="nucleotide sequence ID" value="XM_047911783.1"/>
</dbReference>
<keyword evidence="3" id="KW-1185">Reference proteome</keyword>
<reference evidence="2" key="1">
    <citation type="submission" date="2021-12" db="EMBL/GenBank/DDBJ databases">
        <authorList>
            <person name="Zaccaron A."/>
            <person name="Stergiopoulos I."/>
        </authorList>
    </citation>
    <scope>NUCLEOTIDE SEQUENCE</scope>
    <source>
        <strain evidence="2">Race5_Kim</strain>
    </source>
</reference>
<protein>
    <submittedName>
        <fullName evidence="2">Uncharacterized protein</fullName>
    </submittedName>
</protein>
<evidence type="ECO:0000313" key="3">
    <source>
        <dbReference type="Proteomes" id="UP000756132"/>
    </source>
</evidence>
<dbReference type="OrthoDB" id="2213137at2759"/>
<evidence type="ECO:0000313" key="2">
    <source>
        <dbReference type="EMBL" id="UJO23828.1"/>
    </source>
</evidence>
<dbReference type="AlphaFoldDB" id="A0A9Q8UVC5"/>
<dbReference type="KEGG" id="ffu:CLAFUR5_12635"/>
<reference evidence="2" key="2">
    <citation type="journal article" date="2022" name="Microb. Genom.">
        <title>A chromosome-scale genome assembly of the tomato pathogen Cladosporium fulvum reveals a compartmentalized genome architecture and the presence of a dispensable chromosome.</title>
        <authorList>
            <person name="Zaccaron A.Z."/>
            <person name="Chen L.H."/>
            <person name="Samaras A."/>
            <person name="Stergiopoulos I."/>
        </authorList>
    </citation>
    <scope>NUCLEOTIDE SEQUENCE</scope>
    <source>
        <strain evidence="2">Race5_Kim</strain>
    </source>
</reference>
<sequence>MVILTVPTLFFVKPRLPVSAASALRPQYLSFVKHRPFWIFQLGNIAQSLGVFLPPIWMPSFALLIGLPSHAGPLSVALYTIYLGWVAGRYHISQAILISTIGSLVAVFVF</sequence>
<dbReference type="GeneID" id="71992513"/>
<dbReference type="EMBL" id="CP090173">
    <property type="protein sequence ID" value="UJO23828.1"/>
    <property type="molecule type" value="Genomic_DNA"/>
</dbReference>
<keyword evidence="1" id="KW-1133">Transmembrane helix</keyword>
<evidence type="ECO:0000256" key="1">
    <source>
        <dbReference type="SAM" id="Phobius"/>
    </source>
</evidence>
<organism evidence="2 3">
    <name type="scientific">Passalora fulva</name>
    <name type="common">Tomato leaf mold</name>
    <name type="synonym">Cladosporium fulvum</name>
    <dbReference type="NCBI Taxonomy" id="5499"/>
    <lineage>
        <taxon>Eukaryota</taxon>
        <taxon>Fungi</taxon>
        <taxon>Dikarya</taxon>
        <taxon>Ascomycota</taxon>
        <taxon>Pezizomycotina</taxon>
        <taxon>Dothideomycetes</taxon>
        <taxon>Dothideomycetidae</taxon>
        <taxon>Mycosphaerellales</taxon>
        <taxon>Mycosphaerellaceae</taxon>
        <taxon>Fulvia</taxon>
    </lineage>
</organism>
<dbReference type="InterPro" id="IPR036259">
    <property type="entry name" value="MFS_trans_sf"/>
</dbReference>
<dbReference type="Proteomes" id="UP000756132">
    <property type="component" value="Chromosome 11"/>
</dbReference>